<evidence type="ECO:0000313" key="3">
    <source>
        <dbReference type="Proteomes" id="UP000003879"/>
    </source>
</evidence>
<feature type="transmembrane region" description="Helical" evidence="1">
    <location>
        <begin position="63"/>
        <end position="85"/>
    </location>
</feature>
<dbReference type="AlphaFoldDB" id="A0A0E2AP65"/>
<proteinExistence type="predicted"/>
<evidence type="ECO:0000256" key="1">
    <source>
        <dbReference type="SAM" id="Phobius"/>
    </source>
</evidence>
<name>A0A0E2AP65_BACFG</name>
<evidence type="ECO:0000313" key="2">
    <source>
        <dbReference type="EMBL" id="EIY96124.1"/>
    </source>
</evidence>
<feature type="transmembrane region" description="Helical" evidence="1">
    <location>
        <begin position="22"/>
        <end position="51"/>
    </location>
</feature>
<protein>
    <submittedName>
        <fullName evidence="2">Uncharacterized protein</fullName>
    </submittedName>
</protein>
<gene>
    <name evidence="2" type="ORF">HMPREF1056_02012</name>
</gene>
<accession>A0A0E2AP65</accession>
<organism evidence="2 3">
    <name type="scientific">Bacteroides fragilis CL07T12C05</name>
    <dbReference type="NCBI Taxonomy" id="997883"/>
    <lineage>
        <taxon>Bacteria</taxon>
        <taxon>Pseudomonadati</taxon>
        <taxon>Bacteroidota</taxon>
        <taxon>Bacteroidia</taxon>
        <taxon>Bacteroidales</taxon>
        <taxon>Bacteroidaceae</taxon>
        <taxon>Bacteroides</taxon>
    </lineage>
</organism>
<sequence>MKTAREIQNGNKNSPNLPLQNLIVWVFRIFPSVLCWSLYGGNFLGWLIGLWLAGKIIAGIIRFVWGCLITILSIAVIIGFIIWIATL</sequence>
<dbReference type="EMBL" id="AGXN01000012">
    <property type="protein sequence ID" value="EIY96124.1"/>
    <property type="molecule type" value="Genomic_DNA"/>
</dbReference>
<reference evidence="2 3" key="1">
    <citation type="submission" date="2012-02" db="EMBL/GenBank/DDBJ databases">
        <title>The Genome Sequence of Bacteroides fragilis CL07T12C05.</title>
        <authorList>
            <consortium name="The Broad Institute Genome Sequencing Platform"/>
            <person name="Earl A."/>
            <person name="Ward D."/>
            <person name="Feldgarden M."/>
            <person name="Gevers D."/>
            <person name="Zitomersky N.L."/>
            <person name="Coyne M.J."/>
            <person name="Comstock L.E."/>
            <person name="Young S.K."/>
            <person name="Zeng Q."/>
            <person name="Gargeya S."/>
            <person name="Fitzgerald M."/>
            <person name="Haas B."/>
            <person name="Abouelleil A."/>
            <person name="Alvarado L."/>
            <person name="Arachchi H.M."/>
            <person name="Berlin A."/>
            <person name="Chapman S.B."/>
            <person name="Gearin G."/>
            <person name="Goldberg J."/>
            <person name="Griggs A."/>
            <person name="Gujja S."/>
            <person name="Hansen M."/>
            <person name="Heiman D."/>
            <person name="Howarth C."/>
            <person name="Larimer J."/>
            <person name="Lui A."/>
            <person name="MacDonald P.J.P."/>
            <person name="McCowen C."/>
            <person name="Montmayeur A."/>
            <person name="Murphy C."/>
            <person name="Neiman D."/>
            <person name="Pearson M."/>
            <person name="Priest M."/>
            <person name="Roberts A."/>
            <person name="Saif S."/>
            <person name="Shea T."/>
            <person name="Sisk P."/>
            <person name="Stolte C."/>
            <person name="Sykes S."/>
            <person name="Wortman J."/>
            <person name="Nusbaum C."/>
            <person name="Birren B."/>
        </authorList>
    </citation>
    <scope>NUCLEOTIDE SEQUENCE [LARGE SCALE GENOMIC DNA]</scope>
    <source>
        <strain evidence="2 3">CL07T12C05</strain>
    </source>
</reference>
<dbReference type="Proteomes" id="UP000003879">
    <property type="component" value="Unassembled WGS sequence"/>
</dbReference>
<keyword evidence="1" id="KW-0812">Transmembrane</keyword>
<dbReference type="PATRIC" id="fig|997883.3.peg.2108"/>
<comment type="caution">
    <text evidence="2">The sequence shown here is derived from an EMBL/GenBank/DDBJ whole genome shotgun (WGS) entry which is preliminary data.</text>
</comment>
<keyword evidence="1" id="KW-1133">Transmembrane helix</keyword>
<keyword evidence="1" id="KW-0472">Membrane</keyword>
<dbReference type="RefSeq" id="WP_005794540.1">
    <property type="nucleotide sequence ID" value="NZ_JH724215.1"/>
</dbReference>
<dbReference type="HOGENOM" id="CLU_2367038_0_0_10"/>